<dbReference type="Gene3D" id="1.10.3210.10">
    <property type="entry name" value="Hypothetical protein af1432"/>
    <property type="match status" value="1"/>
</dbReference>
<keyword evidence="1" id="KW-0472">Membrane</keyword>
<evidence type="ECO:0000259" key="2">
    <source>
        <dbReference type="PROSITE" id="PS51831"/>
    </source>
</evidence>
<dbReference type="InterPro" id="IPR003607">
    <property type="entry name" value="HD/PDEase_dom"/>
</dbReference>
<keyword evidence="4" id="KW-1185">Reference proteome</keyword>
<dbReference type="PROSITE" id="PS51831">
    <property type="entry name" value="HD"/>
    <property type="match status" value="1"/>
</dbReference>
<comment type="caution">
    <text evidence="3">The sequence shown here is derived from an EMBL/GenBank/DDBJ whole genome shotgun (WGS) entry which is preliminary data.</text>
</comment>
<proteinExistence type="predicted"/>
<organism evidence="3 4">
    <name type="scientific">Ornithinibacter aureus</name>
    <dbReference type="NCBI Taxonomy" id="622664"/>
    <lineage>
        <taxon>Bacteria</taxon>
        <taxon>Bacillati</taxon>
        <taxon>Actinomycetota</taxon>
        <taxon>Actinomycetes</taxon>
        <taxon>Micrococcales</taxon>
        <taxon>Intrasporangiaceae</taxon>
        <taxon>Ornithinibacter</taxon>
    </lineage>
</organism>
<reference evidence="4" key="1">
    <citation type="journal article" date="2019" name="Int. J. Syst. Evol. Microbiol.">
        <title>The Global Catalogue of Microorganisms (GCM) 10K type strain sequencing project: providing services to taxonomists for standard genome sequencing and annotation.</title>
        <authorList>
            <consortium name="The Broad Institute Genomics Platform"/>
            <consortium name="The Broad Institute Genome Sequencing Center for Infectious Disease"/>
            <person name="Wu L."/>
            <person name="Ma J."/>
        </authorList>
    </citation>
    <scope>NUCLEOTIDE SEQUENCE [LARGE SCALE GENOMIC DNA]</scope>
    <source>
        <strain evidence="4">JCM 17738</strain>
    </source>
</reference>
<feature type="domain" description="HD" evidence="2">
    <location>
        <begin position="252"/>
        <end position="366"/>
    </location>
</feature>
<dbReference type="EMBL" id="BAABFX010000026">
    <property type="protein sequence ID" value="GAA4396337.1"/>
    <property type="molecule type" value="Genomic_DNA"/>
</dbReference>
<keyword evidence="1" id="KW-0812">Transmembrane</keyword>
<dbReference type="InterPro" id="IPR052020">
    <property type="entry name" value="Cyclic_di-GMP/3'3'-cGAMP_PDE"/>
</dbReference>
<evidence type="ECO:0000313" key="3">
    <source>
        <dbReference type="EMBL" id="GAA4396337.1"/>
    </source>
</evidence>
<dbReference type="RefSeq" id="WP_345118746.1">
    <property type="nucleotide sequence ID" value="NZ_BAABFX010000026.1"/>
</dbReference>
<dbReference type="PANTHER" id="PTHR45228:SF4">
    <property type="entry name" value="LIPOPROTEIN"/>
    <property type="match status" value="1"/>
</dbReference>
<accession>A0ABP8JVD5</accession>
<feature type="transmembrane region" description="Helical" evidence="1">
    <location>
        <begin position="141"/>
        <end position="163"/>
    </location>
</feature>
<feature type="transmembrane region" description="Helical" evidence="1">
    <location>
        <begin position="30"/>
        <end position="49"/>
    </location>
</feature>
<feature type="transmembrane region" description="Helical" evidence="1">
    <location>
        <begin position="61"/>
        <end position="89"/>
    </location>
</feature>
<evidence type="ECO:0000256" key="1">
    <source>
        <dbReference type="SAM" id="Phobius"/>
    </source>
</evidence>
<dbReference type="Pfam" id="PF13487">
    <property type="entry name" value="HD_5"/>
    <property type="match status" value="1"/>
</dbReference>
<gene>
    <name evidence="3" type="ORF">GCM10023153_19230</name>
</gene>
<name>A0ABP8JVD5_9MICO</name>
<protein>
    <submittedName>
        <fullName evidence="3">HD-GYP domain-containing protein</fullName>
    </submittedName>
</protein>
<dbReference type="InterPro" id="IPR006674">
    <property type="entry name" value="HD_domain"/>
</dbReference>
<dbReference type="CDD" id="cd00077">
    <property type="entry name" value="HDc"/>
    <property type="match status" value="1"/>
</dbReference>
<feature type="transmembrane region" description="Helical" evidence="1">
    <location>
        <begin position="101"/>
        <end position="121"/>
    </location>
</feature>
<dbReference type="Proteomes" id="UP001500390">
    <property type="component" value="Unassembled WGS sequence"/>
</dbReference>
<evidence type="ECO:0000313" key="4">
    <source>
        <dbReference type="Proteomes" id="UP001500390"/>
    </source>
</evidence>
<keyword evidence="1" id="KW-1133">Transmembrane helix</keyword>
<sequence>MRPSAVSVFVAVVFTAGLGATAAAIRIDGLVIDVALAVLVVLAVLTWWQGSIGLTTNSVSLSFSSIVLVASMALVGPAGAGIVGILVGPLQRGKQPWRARLFNTGMFALLGVFGAVVYRAAGGVVGGAGLPGPWEIVRAVGFPILVADVVQALANLLLIAAVVRLAQGVPVRTQIWRMLVTSGPNQLGYGVIAFILVVLWEPVGLGPAGVVLVLPPLLVARWAFAQYSEEVKGHERALGVLVGAVESKAPHLTGHSARVAQLSVHMAESLGLRPAVVADIRAAGMLHDLGLTTLPTATVRRESIGAGASLRDYPQRGARLVQEVSFLAGSVDAVAHHREALGSGAEGAALGLAALVVGLADEYDLLTEVGTPDGRVLTHDEAMAILRARSPRDHDLLPALEQALVRRANVGGA</sequence>
<dbReference type="PANTHER" id="PTHR45228">
    <property type="entry name" value="CYCLIC DI-GMP PHOSPHODIESTERASE TM_0186-RELATED"/>
    <property type="match status" value="1"/>
</dbReference>
<dbReference type="SMART" id="SM00471">
    <property type="entry name" value="HDc"/>
    <property type="match status" value="1"/>
</dbReference>
<feature type="transmembrane region" description="Helical" evidence="1">
    <location>
        <begin position="6"/>
        <end position="25"/>
    </location>
</feature>
<feature type="transmembrane region" description="Helical" evidence="1">
    <location>
        <begin position="175"/>
        <end position="199"/>
    </location>
</feature>
<dbReference type="SUPFAM" id="SSF109604">
    <property type="entry name" value="HD-domain/PDEase-like"/>
    <property type="match status" value="1"/>
</dbReference>